<dbReference type="InterPro" id="IPR039126">
    <property type="entry name" value="GGACT"/>
</dbReference>
<dbReference type="Proteomes" id="UP001202328">
    <property type="component" value="Unassembled WGS sequence"/>
</dbReference>
<feature type="domain" description="Gamma-glutamylcyclotransferase AIG2-like" evidence="5">
    <location>
        <begin position="10"/>
        <end position="128"/>
    </location>
</feature>
<organism evidence="6 7">
    <name type="scientific">Papaver atlanticum</name>
    <dbReference type="NCBI Taxonomy" id="357466"/>
    <lineage>
        <taxon>Eukaryota</taxon>
        <taxon>Viridiplantae</taxon>
        <taxon>Streptophyta</taxon>
        <taxon>Embryophyta</taxon>
        <taxon>Tracheophyta</taxon>
        <taxon>Spermatophyta</taxon>
        <taxon>Magnoliopsida</taxon>
        <taxon>Ranunculales</taxon>
        <taxon>Papaveraceae</taxon>
        <taxon>Papaveroideae</taxon>
        <taxon>Papaver</taxon>
    </lineage>
</organism>
<dbReference type="SUPFAM" id="SSF110857">
    <property type="entry name" value="Gamma-glutamyl cyclotransferase-like"/>
    <property type="match status" value="1"/>
</dbReference>
<evidence type="ECO:0000256" key="2">
    <source>
        <dbReference type="ARBA" id="ARBA00008861"/>
    </source>
</evidence>
<dbReference type="EMBL" id="JAJJMB010012509">
    <property type="protein sequence ID" value="KAI3876214.1"/>
    <property type="molecule type" value="Genomic_DNA"/>
</dbReference>
<dbReference type="PANTHER" id="PTHR12510">
    <property type="entry name" value="TROPONIN C-AKIN-1 PROTEIN"/>
    <property type="match status" value="1"/>
</dbReference>
<dbReference type="InterPro" id="IPR013024">
    <property type="entry name" value="GGCT-like"/>
</dbReference>
<dbReference type="Pfam" id="PF06094">
    <property type="entry name" value="GGACT"/>
    <property type="match status" value="1"/>
</dbReference>
<evidence type="ECO:0000256" key="1">
    <source>
        <dbReference type="ARBA" id="ARBA00002782"/>
    </source>
</evidence>
<dbReference type="FunFam" id="3.10.490.10:FF:000009">
    <property type="entry name" value="Putative gamma-glutamylcyclotransferase"/>
    <property type="match status" value="1"/>
</dbReference>
<evidence type="ECO:0000259" key="5">
    <source>
        <dbReference type="Pfam" id="PF06094"/>
    </source>
</evidence>
<gene>
    <name evidence="6" type="ORF">MKW98_029166</name>
</gene>
<evidence type="ECO:0000256" key="4">
    <source>
        <dbReference type="RuleBase" id="RU367036"/>
    </source>
</evidence>
<dbReference type="PANTHER" id="PTHR12510:SF4">
    <property type="entry name" value="GAMMA-GLUTAMYLAMINECYCLOTRANSFERASE"/>
    <property type="match status" value="1"/>
</dbReference>
<reference evidence="6" key="1">
    <citation type="submission" date="2022-04" db="EMBL/GenBank/DDBJ databases">
        <title>A functionally conserved STORR gene fusion in Papaver species that diverged 16.8 million years ago.</title>
        <authorList>
            <person name="Catania T."/>
        </authorList>
    </citation>
    <scope>NUCLEOTIDE SEQUENCE</scope>
    <source>
        <strain evidence="6">S-188037</strain>
    </source>
</reference>
<evidence type="ECO:0000256" key="3">
    <source>
        <dbReference type="PIRSR" id="PIRSR639126-1"/>
    </source>
</evidence>
<evidence type="ECO:0000313" key="6">
    <source>
        <dbReference type="EMBL" id="KAI3876214.1"/>
    </source>
</evidence>
<dbReference type="CDD" id="cd06661">
    <property type="entry name" value="GGCT_like"/>
    <property type="match status" value="1"/>
</dbReference>
<name>A0AAD4XAF9_9MAGN</name>
<sequence>MGIEEKKYLVFTYGTLKRGFPNHVLLEDLIKSGDAEYLGIYKSKNKYPLVCGPYKVPFLLNFPDSGNQINGELYSVSKLGLDRMDELEGISNGHYERLPIQIISAAEDDEEQSGSGGSVVEAVAYYGHRNYAEELWKRNGQKGFSKYSEEEAKGYIRRKDRPKNVTFIQHINLFISDSSSSDSN</sequence>
<dbReference type="GO" id="GO:0061929">
    <property type="term" value="F:gamma-glutamylaminecyclotransferase activity"/>
    <property type="evidence" value="ECO:0007669"/>
    <property type="project" value="InterPro"/>
</dbReference>
<comment type="similarity">
    <text evidence="2 4">Belongs to the gamma-glutamylcyclotransferase family.</text>
</comment>
<feature type="active site" description="Proton acceptor" evidence="3">
    <location>
        <position position="88"/>
    </location>
</feature>
<comment type="caution">
    <text evidence="6">The sequence shown here is derived from an EMBL/GenBank/DDBJ whole genome shotgun (WGS) entry which is preliminary data.</text>
</comment>
<evidence type="ECO:0000313" key="7">
    <source>
        <dbReference type="Proteomes" id="UP001202328"/>
    </source>
</evidence>
<dbReference type="InterPro" id="IPR036568">
    <property type="entry name" value="GGCT-like_sf"/>
</dbReference>
<dbReference type="Gene3D" id="3.10.490.10">
    <property type="entry name" value="Gamma-glutamyl cyclotransferase-like"/>
    <property type="match status" value="1"/>
</dbReference>
<keyword evidence="7" id="KW-1185">Reference proteome</keyword>
<comment type="function">
    <text evidence="1">Putative gamma-glutamylcyclotransferase.</text>
</comment>
<dbReference type="GO" id="GO:0005829">
    <property type="term" value="C:cytosol"/>
    <property type="evidence" value="ECO:0007669"/>
    <property type="project" value="TreeGrafter"/>
</dbReference>
<accession>A0AAD4XAF9</accession>
<dbReference type="InterPro" id="IPR009288">
    <property type="entry name" value="AIG2-like_dom"/>
</dbReference>
<proteinExistence type="inferred from homology"/>
<protein>
    <recommendedName>
        <fullName evidence="4">Gamma-glutamylcyclotransferase family protein</fullName>
    </recommendedName>
</protein>
<dbReference type="AlphaFoldDB" id="A0AAD4XAF9"/>